<dbReference type="WBParaSite" id="ACRNAN_scaffold695.g22040.t1">
    <property type="protein sequence ID" value="ACRNAN_scaffold695.g22040.t1"/>
    <property type="gene ID" value="ACRNAN_scaffold695.g22040"/>
</dbReference>
<accession>A0A914EBW9</accession>
<keyword evidence="2" id="KW-1185">Reference proteome</keyword>
<organism evidence="2 3">
    <name type="scientific">Acrobeloides nanus</name>
    <dbReference type="NCBI Taxonomy" id="290746"/>
    <lineage>
        <taxon>Eukaryota</taxon>
        <taxon>Metazoa</taxon>
        <taxon>Ecdysozoa</taxon>
        <taxon>Nematoda</taxon>
        <taxon>Chromadorea</taxon>
        <taxon>Rhabditida</taxon>
        <taxon>Tylenchina</taxon>
        <taxon>Cephalobomorpha</taxon>
        <taxon>Cephaloboidea</taxon>
        <taxon>Cephalobidae</taxon>
        <taxon>Acrobeloides</taxon>
    </lineage>
</organism>
<keyword evidence="1" id="KW-1133">Transmembrane helix</keyword>
<evidence type="ECO:0000313" key="2">
    <source>
        <dbReference type="Proteomes" id="UP000887540"/>
    </source>
</evidence>
<keyword evidence="1" id="KW-0472">Membrane</keyword>
<feature type="transmembrane region" description="Helical" evidence="1">
    <location>
        <begin position="38"/>
        <end position="62"/>
    </location>
</feature>
<dbReference type="AlphaFoldDB" id="A0A914EBW9"/>
<protein>
    <submittedName>
        <fullName evidence="3">Transmembrane protein</fullName>
    </submittedName>
</protein>
<reference evidence="3" key="1">
    <citation type="submission" date="2022-11" db="UniProtKB">
        <authorList>
            <consortium name="WormBaseParasite"/>
        </authorList>
    </citation>
    <scope>IDENTIFICATION</scope>
</reference>
<dbReference type="Proteomes" id="UP000887540">
    <property type="component" value="Unplaced"/>
</dbReference>
<evidence type="ECO:0000256" key="1">
    <source>
        <dbReference type="SAM" id="Phobius"/>
    </source>
</evidence>
<name>A0A914EBW9_9BILA</name>
<evidence type="ECO:0000313" key="3">
    <source>
        <dbReference type="WBParaSite" id="ACRNAN_scaffold695.g22040.t1"/>
    </source>
</evidence>
<sequence>MEKQKPKPLPNPTKIKEKKIQNIGPVQSALMSEKKQKIWWNVICATIGIISGSWNVLIIMKIRHGFVRTVRRSIKHLRNSSLNLMMYKTIKIQLVYSC</sequence>
<keyword evidence="1" id="KW-0812">Transmembrane</keyword>
<proteinExistence type="predicted"/>